<evidence type="ECO:0000313" key="3">
    <source>
        <dbReference type="Proteomes" id="UP001501576"/>
    </source>
</evidence>
<organism evidence="2 3">
    <name type="scientific">Streptomyces mordarskii</name>
    <dbReference type="NCBI Taxonomy" id="1226758"/>
    <lineage>
        <taxon>Bacteria</taxon>
        <taxon>Bacillati</taxon>
        <taxon>Actinomycetota</taxon>
        <taxon>Actinomycetes</taxon>
        <taxon>Kitasatosporales</taxon>
        <taxon>Streptomycetaceae</taxon>
        <taxon>Streptomyces</taxon>
    </lineage>
</organism>
<reference evidence="2 3" key="1">
    <citation type="journal article" date="2019" name="Int. J. Syst. Evol. Microbiol.">
        <title>The Global Catalogue of Microorganisms (GCM) 10K type strain sequencing project: providing services to taxonomists for standard genome sequencing and annotation.</title>
        <authorList>
            <consortium name="The Broad Institute Genomics Platform"/>
            <consortium name="The Broad Institute Genome Sequencing Center for Infectious Disease"/>
            <person name="Wu L."/>
            <person name="Ma J."/>
        </authorList>
    </citation>
    <scope>NUCLEOTIDE SEQUENCE [LARGE SCALE GENOMIC DNA]</scope>
    <source>
        <strain evidence="2 3">JCM 5052</strain>
    </source>
</reference>
<protein>
    <submittedName>
        <fullName evidence="2">Uncharacterized protein</fullName>
    </submittedName>
</protein>
<sequence length="109" mass="12260">MLFLLFSALAIVVVLTMHALQNKPTYENEGLGDNEKVMMDTVWLIADETGYLADADRSRINTLIDRWRAQCRRGDAERVQAIERTPGVGQLTGTERSKILNSYKGLCSQ</sequence>
<comment type="caution">
    <text evidence="2">The sequence shown here is derived from an EMBL/GenBank/DDBJ whole genome shotgun (WGS) entry which is preliminary data.</text>
</comment>
<evidence type="ECO:0000256" key="1">
    <source>
        <dbReference type="SAM" id="SignalP"/>
    </source>
</evidence>
<gene>
    <name evidence="2" type="ORF">GCM10010390_64700</name>
</gene>
<proteinExistence type="predicted"/>
<dbReference type="Proteomes" id="UP001501576">
    <property type="component" value="Unassembled WGS sequence"/>
</dbReference>
<dbReference type="RefSeq" id="WP_125755547.1">
    <property type="nucleotide sequence ID" value="NZ_BAAABZ010000070.1"/>
</dbReference>
<evidence type="ECO:0000313" key="2">
    <source>
        <dbReference type="EMBL" id="GAA0553694.1"/>
    </source>
</evidence>
<accession>A0ABN1DVZ5</accession>
<feature type="chain" id="PRO_5045075504" evidence="1">
    <location>
        <begin position="20"/>
        <end position="109"/>
    </location>
</feature>
<keyword evidence="1" id="KW-0732">Signal</keyword>
<name>A0ABN1DVZ5_9ACTN</name>
<feature type="signal peptide" evidence="1">
    <location>
        <begin position="1"/>
        <end position="19"/>
    </location>
</feature>
<dbReference type="EMBL" id="BAAABZ010000070">
    <property type="protein sequence ID" value="GAA0553694.1"/>
    <property type="molecule type" value="Genomic_DNA"/>
</dbReference>
<keyword evidence="3" id="KW-1185">Reference proteome</keyword>